<evidence type="ECO:0000259" key="3">
    <source>
        <dbReference type="Pfam" id="PF00294"/>
    </source>
</evidence>
<keyword evidence="5" id="KW-1185">Reference proteome</keyword>
<dbReference type="Gene3D" id="1.10.10.10">
    <property type="entry name" value="Winged helix-like DNA-binding domain superfamily/Winged helix DNA-binding domain"/>
    <property type="match status" value="1"/>
</dbReference>
<evidence type="ECO:0000313" key="4">
    <source>
        <dbReference type="EMBL" id="PRD41665.1"/>
    </source>
</evidence>
<dbReference type="RefSeq" id="WP_105743813.1">
    <property type="nucleotide sequence ID" value="NZ_PVBR01000018.1"/>
</dbReference>
<evidence type="ECO:0000256" key="2">
    <source>
        <dbReference type="ARBA" id="ARBA00022777"/>
    </source>
</evidence>
<dbReference type="EMBL" id="PVBR01000018">
    <property type="protein sequence ID" value="PRD41665.1"/>
    <property type="molecule type" value="Genomic_DNA"/>
</dbReference>
<gene>
    <name evidence="4" type="ORF">C5748_20540</name>
</gene>
<dbReference type="PANTHER" id="PTHR10584">
    <property type="entry name" value="SUGAR KINASE"/>
    <property type="match status" value="1"/>
</dbReference>
<dbReference type="InterPro" id="IPR011611">
    <property type="entry name" value="PfkB_dom"/>
</dbReference>
<dbReference type="Gene3D" id="3.40.1190.20">
    <property type="match status" value="1"/>
</dbReference>
<dbReference type="InterPro" id="IPR036388">
    <property type="entry name" value="WH-like_DNA-bd_sf"/>
</dbReference>
<keyword evidence="2 4" id="KW-0418">Kinase</keyword>
<dbReference type="AlphaFoldDB" id="A0A2S9IMC1"/>
<name>A0A2S9IMC1_9HYPH</name>
<dbReference type="InterPro" id="IPR036390">
    <property type="entry name" value="WH_DNA-bd_sf"/>
</dbReference>
<dbReference type="GO" id="GO:0016301">
    <property type="term" value="F:kinase activity"/>
    <property type="evidence" value="ECO:0007669"/>
    <property type="project" value="UniProtKB-KW"/>
</dbReference>
<protein>
    <submittedName>
        <fullName evidence="4">Carbohydrate kinase</fullName>
    </submittedName>
</protein>
<dbReference type="InterPro" id="IPR029056">
    <property type="entry name" value="Ribokinase-like"/>
</dbReference>
<dbReference type="Pfam" id="PF13412">
    <property type="entry name" value="HTH_24"/>
    <property type="match status" value="1"/>
</dbReference>
<reference evidence="4 5" key="1">
    <citation type="submission" date="2018-02" db="EMBL/GenBank/DDBJ databases">
        <title>The draft genome of Phyllobacterium sp. 1N-3.</title>
        <authorList>
            <person name="Liu L."/>
            <person name="Li L."/>
            <person name="Zhang X."/>
            <person name="Wang T."/>
            <person name="Liang L."/>
        </authorList>
    </citation>
    <scope>NUCLEOTIDE SEQUENCE [LARGE SCALE GENOMIC DNA]</scope>
    <source>
        <strain evidence="4 5">1N-3</strain>
    </source>
</reference>
<dbReference type="CDD" id="cd01941">
    <property type="entry name" value="YeiC_kinase_like"/>
    <property type="match status" value="1"/>
</dbReference>
<accession>A0A2S9IMC1</accession>
<feature type="domain" description="Carbohydrate kinase PfkB" evidence="3">
    <location>
        <begin position="84"/>
        <end position="351"/>
    </location>
</feature>
<dbReference type="Proteomes" id="UP000239434">
    <property type="component" value="Unassembled WGS sequence"/>
</dbReference>
<evidence type="ECO:0000256" key="1">
    <source>
        <dbReference type="ARBA" id="ARBA00022679"/>
    </source>
</evidence>
<dbReference type="SUPFAM" id="SSF46785">
    <property type="entry name" value="Winged helix' DNA-binding domain"/>
    <property type="match status" value="1"/>
</dbReference>
<comment type="caution">
    <text evidence="4">The sequence shown here is derived from an EMBL/GenBank/DDBJ whole genome shotgun (WGS) entry which is preliminary data.</text>
</comment>
<sequence>MDDLGAQERAVLEIITANPFAGQQDIANMLGLARSTVAAHVVQLVHKGYILGRGYVLPASKHIAVLGGAVFDRKYHARAPLISGTSNPVDGHRSFGGVARNVAENLARLDVTTAFVSIVGDDDTGRSIIRHLRDLGVDTSQIVVSGEAPTAEYAAILGPENELVLGIADMGIFDLFSPSHLDRVWPHLAAANWVFADCNLPAETLQTLITRKEGARFRLAIDAVSSPKAGRLPKNLDGVDILFLNLDEAHAVLGRSENEPRLSPERAADALRAGGVAEVVLTMGAAGMLVASAEGMTKIDAVPAQPVDVTGAGDAMIAGTLYRLLSGASLAEGARTGSLLATLTTESEASVHPLLSPRFLAAHMNRIPERVSP</sequence>
<organism evidence="4 5">
    <name type="scientific">Phyllobacterium phragmitis</name>
    <dbReference type="NCBI Taxonomy" id="2670329"/>
    <lineage>
        <taxon>Bacteria</taxon>
        <taxon>Pseudomonadati</taxon>
        <taxon>Pseudomonadota</taxon>
        <taxon>Alphaproteobacteria</taxon>
        <taxon>Hyphomicrobiales</taxon>
        <taxon>Phyllobacteriaceae</taxon>
        <taxon>Phyllobacterium</taxon>
    </lineage>
</organism>
<keyword evidence="1" id="KW-0808">Transferase</keyword>
<evidence type="ECO:0000313" key="5">
    <source>
        <dbReference type="Proteomes" id="UP000239434"/>
    </source>
</evidence>
<dbReference type="SUPFAM" id="SSF53613">
    <property type="entry name" value="Ribokinase-like"/>
    <property type="match status" value="1"/>
</dbReference>
<proteinExistence type="predicted"/>
<dbReference type="PANTHER" id="PTHR10584:SF166">
    <property type="entry name" value="RIBOKINASE"/>
    <property type="match status" value="1"/>
</dbReference>
<dbReference type="Pfam" id="PF00294">
    <property type="entry name" value="PfkB"/>
    <property type="match status" value="1"/>
</dbReference>